<dbReference type="SUPFAM" id="SSF53697">
    <property type="entry name" value="SIS domain"/>
    <property type="match status" value="1"/>
</dbReference>
<dbReference type="InterPro" id="IPR036388">
    <property type="entry name" value="WH-like_DNA-bd_sf"/>
</dbReference>
<proteinExistence type="predicted"/>
<dbReference type="GO" id="GO:0003700">
    <property type="term" value="F:DNA-binding transcription factor activity"/>
    <property type="evidence" value="ECO:0007669"/>
    <property type="project" value="InterPro"/>
</dbReference>
<dbReference type="PANTHER" id="PTHR30514:SF18">
    <property type="entry name" value="RPIR-FAMILY TRANSCRIPTIONAL REGULATOR"/>
    <property type="match status" value="1"/>
</dbReference>
<dbReference type="InterPro" id="IPR047640">
    <property type="entry name" value="RpiR-like"/>
</dbReference>
<dbReference type="KEGG" id="hmd:CTT34_14670"/>
<dbReference type="InterPro" id="IPR046348">
    <property type="entry name" value="SIS_dom_sf"/>
</dbReference>
<dbReference type="GO" id="GO:1901135">
    <property type="term" value="P:carbohydrate derivative metabolic process"/>
    <property type="evidence" value="ECO:0007669"/>
    <property type="project" value="InterPro"/>
</dbReference>
<dbReference type="Proteomes" id="UP000463949">
    <property type="component" value="Chromosome"/>
</dbReference>
<dbReference type="PROSITE" id="PS51071">
    <property type="entry name" value="HTH_RPIR"/>
    <property type="match status" value="1"/>
</dbReference>
<dbReference type="GO" id="GO:0097367">
    <property type="term" value="F:carbohydrate derivative binding"/>
    <property type="evidence" value="ECO:0007669"/>
    <property type="project" value="InterPro"/>
</dbReference>
<dbReference type="Gene3D" id="3.40.50.10490">
    <property type="entry name" value="Glucose-6-phosphate isomerase like protein, domain 1"/>
    <property type="match status" value="1"/>
</dbReference>
<dbReference type="EMBL" id="CP024621">
    <property type="protein sequence ID" value="QHD50842.1"/>
    <property type="molecule type" value="Genomic_DNA"/>
</dbReference>
<dbReference type="PANTHER" id="PTHR30514">
    <property type="entry name" value="GLUCOKINASE"/>
    <property type="match status" value="1"/>
</dbReference>
<dbReference type="Pfam" id="PF01418">
    <property type="entry name" value="HTH_6"/>
    <property type="match status" value="1"/>
</dbReference>
<dbReference type="InterPro" id="IPR000281">
    <property type="entry name" value="HTH_RpiR"/>
</dbReference>
<gene>
    <name evidence="2" type="ORF">CTT34_14670</name>
</gene>
<reference evidence="2 3" key="1">
    <citation type="submission" date="2017-10" db="EMBL/GenBank/DDBJ databases">
        <title>Coral associated bacteria.</title>
        <authorList>
            <person name="Wang X."/>
        </authorList>
    </citation>
    <scope>NUCLEOTIDE SEQUENCE [LARGE SCALE GENOMIC DNA]</scope>
    <source>
        <strain evidence="2 3">SCSIO 43005</strain>
    </source>
</reference>
<evidence type="ECO:0000313" key="2">
    <source>
        <dbReference type="EMBL" id="QHD50842.1"/>
    </source>
</evidence>
<feature type="domain" description="HTH rpiR-type" evidence="1">
    <location>
        <begin position="3"/>
        <end position="79"/>
    </location>
</feature>
<evidence type="ECO:0000313" key="3">
    <source>
        <dbReference type="Proteomes" id="UP000463949"/>
    </source>
</evidence>
<evidence type="ECO:0000259" key="1">
    <source>
        <dbReference type="PROSITE" id="PS51071"/>
    </source>
</evidence>
<dbReference type="RefSeq" id="WP_159343096.1">
    <property type="nucleotide sequence ID" value="NZ_CP024621.1"/>
</dbReference>
<dbReference type="InterPro" id="IPR001347">
    <property type="entry name" value="SIS_dom"/>
</dbReference>
<dbReference type="OrthoDB" id="3237351at2"/>
<dbReference type="AlphaFoldDB" id="A0A857GNP5"/>
<organism evidence="2 3">
    <name type="scientific">Vreelandella aquamarina</name>
    <dbReference type="NCBI Taxonomy" id="77097"/>
    <lineage>
        <taxon>Bacteria</taxon>
        <taxon>Pseudomonadati</taxon>
        <taxon>Pseudomonadota</taxon>
        <taxon>Gammaproteobacteria</taxon>
        <taxon>Oceanospirillales</taxon>
        <taxon>Halomonadaceae</taxon>
        <taxon>Vreelandella</taxon>
    </lineage>
</organism>
<dbReference type="GO" id="GO:0003677">
    <property type="term" value="F:DNA binding"/>
    <property type="evidence" value="ECO:0007669"/>
    <property type="project" value="InterPro"/>
</dbReference>
<dbReference type="Gene3D" id="1.10.10.10">
    <property type="entry name" value="Winged helix-like DNA-binding domain superfamily/Winged helix DNA-binding domain"/>
    <property type="match status" value="1"/>
</dbReference>
<dbReference type="Pfam" id="PF01380">
    <property type="entry name" value="SIS"/>
    <property type="match status" value="1"/>
</dbReference>
<sequence length="294" mass="32557">MTPHIGQRIAAQFDALSAQEQRVASFILDHFDDLAVYSAADLARLTGVSKSTVSRLFKRLGFESYRTVKTHARQLRNLGVPLVIDAHAMEEESESGAPFQRHLQREQENLQRCLGNLDHHDFAAMVDALAGAQQVLVVGFRNSYPLALHLRQQLVQARGQVRLAPQPNQSLAEELVDLTEHDTVVLFGFRRRPSAFAALMAALERSPAKVLLIADPTASPFASQVTWWLEVPLESLSAFDSYATANSVICLLANAVLHQRLADGRERISAIGDQYAELNELASPVMSVDWDAHQ</sequence>
<dbReference type="InterPro" id="IPR009057">
    <property type="entry name" value="Homeodomain-like_sf"/>
</dbReference>
<name>A0A857GNP5_9GAMM</name>
<dbReference type="SUPFAM" id="SSF46689">
    <property type="entry name" value="Homeodomain-like"/>
    <property type="match status" value="1"/>
</dbReference>
<protein>
    <submittedName>
        <fullName evidence="2">MurR/RpiR family transcriptional regulator</fullName>
    </submittedName>
</protein>
<accession>A0A857GNP5</accession>